<evidence type="ECO:0000313" key="9">
    <source>
        <dbReference type="Proteomes" id="UP001147752"/>
    </source>
</evidence>
<dbReference type="AlphaFoldDB" id="A0A9W9RFM2"/>
<name>A0A9W9RFM2_9EURO</name>
<dbReference type="GO" id="GO:0016020">
    <property type="term" value="C:membrane"/>
    <property type="evidence" value="ECO:0007669"/>
    <property type="project" value="UniProtKB-SubCell"/>
</dbReference>
<evidence type="ECO:0000256" key="6">
    <source>
        <dbReference type="SAM" id="Phobius"/>
    </source>
</evidence>
<dbReference type="Proteomes" id="UP001147752">
    <property type="component" value="Unassembled WGS sequence"/>
</dbReference>
<dbReference type="Pfam" id="PF20684">
    <property type="entry name" value="Fung_rhodopsin"/>
    <property type="match status" value="1"/>
</dbReference>
<feature type="domain" description="Rhodopsin" evidence="7">
    <location>
        <begin position="10"/>
        <end position="152"/>
    </location>
</feature>
<keyword evidence="9" id="KW-1185">Reference proteome</keyword>
<reference evidence="8" key="2">
    <citation type="journal article" date="2023" name="IMA Fungus">
        <title>Comparative genomic study of the Penicillium genus elucidates a diverse pangenome and 15 lateral gene transfer events.</title>
        <authorList>
            <person name="Petersen C."/>
            <person name="Sorensen T."/>
            <person name="Nielsen M.R."/>
            <person name="Sondergaard T.E."/>
            <person name="Sorensen J.L."/>
            <person name="Fitzpatrick D.A."/>
            <person name="Frisvad J.C."/>
            <person name="Nielsen K.L."/>
        </authorList>
    </citation>
    <scope>NUCLEOTIDE SEQUENCE</scope>
    <source>
        <strain evidence="8">IBT 3081</strain>
    </source>
</reference>
<evidence type="ECO:0000256" key="3">
    <source>
        <dbReference type="ARBA" id="ARBA00022989"/>
    </source>
</evidence>
<protein>
    <recommendedName>
        <fullName evidence="7">Rhodopsin domain-containing protein</fullName>
    </recommendedName>
</protein>
<dbReference type="PANTHER" id="PTHR33048:SF129">
    <property type="entry name" value="INTEGRAL MEMBRANE PROTEIN-RELATED"/>
    <property type="match status" value="1"/>
</dbReference>
<feature type="transmembrane region" description="Helical" evidence="6">
    <location>
        <begin position="72"/>
        <end position="94"/>
    </location>
</feature>
<evidence type="ECO:0000256" key="1">
    <source>
        <dbReference type="ARBA" id="ARBA00004141"/>
    </source>
</evidence>
<comment type="caution">
    <text evidence="8">The sequence shown here is derived from an EMBL/GenBank/DDBJ whole genome shotgun (WGS) entry which is preliminary data.</text>
</comment>
<evidence type="ECO:0000256" key="5">
    <source>
        <dbReference type="ARBA" id="ARBA00038359"/>
    </source>
</evidence>
<feature type="transmembrane region" description="Helical" evidence="6">
    <location>
        <begin position="114"/>
        <end position="142"/>
    </location>
</feature>
<accession>A0A9W9RFM2</accession>
<comment type="similarity">
    <text evidence="5">Belongs to the SAT4 family.</text>
</comment>
<reference evidence="8" key="1">
    <citation type="submission" date="2022-12" db="EMBL/GenBank/DDBJ databases">
        <authorList>
            <person name="Petersen C."/>
        </authorList>
    </citation>
    <scope>NUCLEOTIDE SEQUENCE</scope>
    <source>
        <strain evidence="8">IBT 3081</strain>
    </source>
</reference>
<sequence length="247" mass="27473">MISLSRLHSLLLEVDHVVGQHLAAFMDEPEGMMHVYKWLVGAQLVYVFNIRPCPISGISFYAHLNQIPRFTLFLRISFAFVTILHMAQTLIIALRCVPLGDLWGVEGKCMGSVIIFISTSGLAIACDLLVLLLPMNIIFLAIAKSSKEARLGACTLHGDFVGSLVLFVGNEQNEVVIIYLFGAVNIERPFPRMVSMIVALRHPDGATWYFSVVMAWSATEISSIIPLSLPALRAWFRSEQKLVDDEP</sequence>
<dbReference type="OrthoDB" id="5283415at2759"/>
<dbReference type="InterPro" id="IPR049326">
    <property type="entry name" value="Rhodopsin_dom_fungi"/>
</dbReference>
<keyword evidence="4 6" id="KW-0472">Membrane</keyword>
<gene>
    <name evidence="8" type="ORF">N7517_011262</name>
</gene>
<keyword evidence="3 6" id="KW-1133">Transmembrane helix</keyword>
<dbReference type="RefSeq" id="XP_056574800.1">
    <property type="nucleotide sequence ID" value="XM_056728985.1"/>
</dbReference>
<evidence type="ECO:0000256" key="4">
    <source>
        <dbReference type="ARBA" id="ARBA00023136"/>
    </source>
</evidence>
<dbReference type="GeneID" id="81468168"/>
<evidence type="ECO:0000259" key="7">
    <source>
        <dbReference type="Pfam" id="PF20684"/>
    </source>
</evidence>
<dbReference type="InterPro" id="IPR052337">
    <property type="entry name" value="SAT4-like"/>
</dbReference>
<comment type="subcellular location">
    <subcellularLocation>
        <location evidence="1">Membrane</location>
        <topology evidence="1">Multi-pass membrane protein</topology>
    </subcellularLocation>
</comment>
<evidence type="ECO:0000313" key="8">
    <source>
        <dbReference type="EMBL" id="KAJ5356653.1"/>
    </source>
</evidence>
<dbReference type="EMBL" id="JAPZBT010000006">
    <property type="protein sequence ID" value="KAJ5356653.1"/>
    <property type="molecule type" value="Genomic_DNA"/>
</dbReference>
<keyword evidence="2 6" id="KW-0812">Transmembrane</keyword>
<evidence type="ECO:0000256" key="2">
    <source>
        <dbReference type="ARBA" id="ARBA00022692"/>
    </source>
</evidence>
<dbReference type="PANTHER" id="PTHR33048">
    <property type="entry name" value="PTH11-LIKE INTEGRAL MEMBRANE PROTEIN (AFU_ORTHOLOGUE AFUA_5G11245)"/>
    <property type="match status" value="1"/>
</dbReference>
<proteinExistence type="inferred from homology"/>
<organism evidence="8 9">
    <name type="scientific">Penicillium concentricum</name>
    <dbReference type="NCBI Taxonomy" id="293559"/>
    <lineage>
        <taxon>Eukaryota</taxon>
        <taxon>Fungi</taxon>
        <taxon>Dikarya</taxon>
        <taxon>Ascomycota</taxon>
        <taxon>Pezizomycotina</taxon>
        <taxon>Eurotiomycetes</taxon>
        <taxon>Eurotiomycetidae</taxon>
        <taxon>Eurotiales</taxon>
        <taxon>Aspergillaceae</taxon>
        <taxon>Penicillium</taxon>
    </lineage>
</organism>